<evidence type="ECO:0000256" key="1">
    <source>
        <dbReference type="HAMAP-Rule" id="MF_01411"/>
    </source>
</evidence>
<gene>
    <name evidence="1 4" type="primary">lptD</name>
    <name evidence="4" type="ORF">P2G67_09455</name>
</gene>
<evidence type="ECO:0000259" key="3">
    <source>
        <dbReference type="Pfam" id="PF04453"/>
    </source>
</evidence>
<keyword evidence="5" id="KW-1185">Reference proteome</keyword>
<dbReference type="Gene3D" id="2.60.450.10">
    <property type="entry name" value="Lipopolysaccharide (LPS) transport protein A like domain"/>
    <property type="match status" value="1"/>
</dbReference>
<dbReference type="EMBL" id="JARHUD010000005">
    <property type="protein sequence ID" value="MDF2096200.1"/>
    <property type="molecule type" value="Genomic_DNA"/>
</dbReference>
<evidence type="ECO:0000313" key="4">
    <source>
        <dbReference type="EMBL" id="MDF2096200.1"/>
    </source>
</evidence>
<keyword evidence="1" id="KW-0472">Membrane</keyword>
<keyword evidence="1" id="KW-0998">Cell outer membrane</keyword>
<organism evidence="4 5">
    <name type="scientific">Aquibaculum arenosum</name>
    <dbReference type="NCBI Taxonomy" id="3032591"/>
    <lineage>
        <taxon>Bacteria</taxon>
        <taxon>Pseudomonadati</taxon>
        <taxon>Pseudomonadota</taxon>
        <taxon>Alphaproteobacteria</taxon>
        <taxon>Rhodospirillales</taxon>
        <taxon>Rhodovibrionaceae</taxon>
        <taxon>Aquibaculum</taxon>
    </lineage>
</organism>
<comment type="subcellular location">
    <subcellularLocation>
        <location evidence="1">Cell outer membrane</location>
    </subcellularLocation>
</comment>
<name>A0ABT5YMP7_9PROT</name>
<feature type="domain" description="LptD C-terminal" evidence="3">
    <location>
        <begin position="266"/>
        <end position="635"/>
    </location>
</feature>
<comment type="similarity">
    <text evidence="1">Belongs to the LptD family.</text>
</comment>
<feature type="region of interest" description="Disordered" evidence="2">
    <location>
        <begin position="415"/>
        <end position="435"/>
    </location>
</feature>
<protein>
    <recommendedName>
        <fullName evidence="1">LPS-assembly protein LptD</fullName>
    </recommendedName>
</protein>
<keyword evidence="1" id="KW-0732">Signal</keyword>
<comment type="caution">
    <text evidence="4">The sequence shown here is derived from an EMBL/GenBank/DDBJ whole genome shotgun (WGS) entry which is preliminary data.</text>
</comment>
<sequence>MAGPTLAQQPDALLSAREVIQDRDAGTITAQGDVEVAYGTRTLRADRIIYHTDRDVILAEGNVAIIDDNGDAVFAERAEVTSDLDEAFVNQVRALLRGSNRMTAANAVRTGDNLTVFNKARFTPCSACTFGDEEQPLWHLEADEVTHDQEARTLRYRNARLNMFGIPVAYTPYFQHPDWTVTRQSGLLSPSFGSTSFQGAYINLPYYHVIDDTSDITLTPRIMQNRLPVLSLEHRQLLPYGEMRTEVSGTYSRRRDLNDRWREESFRGHIDASGRFSLTDRWRAGYDLRRSTDQSYLRAYDFVDASRYNSHAFAERFDGRSYFGANAFAYQILTDELSEKRQPIVLPLLEFSHAGEPQWGSAYPTLDASLLSIVRREGREVGRLSVTPGITLPAIGRFGEVYKFRAAVQMDGYWTQGHQPGSSDPDPANPDDQITTGRIFPHASLEVRYPWLIQSEGLQQTLEPTVQFVAAPSGGNHRRIPNEDSVDITFDDTNLFSISRYPGLDRVDSGSRVDYGLNYSLATGEGFYSELFLGQSYRFEKNNAFPADSGLRNRRSDFVTRLRLRPIDEIDLVYRARLDHSSLRPLQQEAEARLGPDHLNVELGYMDIPDLSNQSFFGRREEVSGQINAQLSRRWYASAYATRDLAEDYTPRVGLALGFECECFNFSAGVERRRYRDREIEPGYNFLFNITFRYLGGAGSD</sequence>
<dbReference type="Proteomes" id="UP001215503">
    <property type="component" value="Unassembled WGS sequence"/>
</dbReference>
<dbReference type="InterPro" id="IPR007543">
    <property type="entry name" value="LptD_C"/>
</dbReference>
<dbReference type="PANTHER" id="PTHR30189:SF1">
    <property type="entry name" value="LPS-ASSEMBLY PROTEIN LPTD"/>
    <property type="match status" value="1"/>
</dbReference>
<dbReference type="PANTHER" id="PTHR30189">
    <property type="entry name" value="LPS-ASSEMBLY PROTEIN"/>
    <property type="match status" value="1"/>
</dbReference>
<proteinExistence type="inferred from homology"/>
<evidence type="ECO:0000313" key="5">
    <source>
        <dbReference type="Proteomes" id="UP001215503"/>
    </source>
</evidence>
<comment type="caution">
    <text evidence="1">Lacks conserved residue(s) required for the propagation of feature annotation.</text>
</comment>
<dbReference type="InterPro" id="IPR020889">
    <property type="entry name" value="LipoPS_assembly_LptD"/>
</dbReference>
<comment type="subunit">
    <text evidence="1">Component of the lipopolysaccharide transport and assembly complex.</text>
</comment>
<dbReference type="RefSeq" id="WP_275822388.1">
    <property type="nucleotide sequence ID" value="NZ_JARHUD010000005.1"/>
</dbReference>
<dbReference type="HAMAP" id="MF_01411">
    <property type="entry name" value="LPS_assembly_LptD"/>
    <property type="match status" value="1"/>
</dbReference>
<comment type="function">
    <text evidence="1">Involved in the assembly of lipopolysaccharide (LPS) at the surface of the outer membrane.</text>
</comment>
<evidence type="ECO:0000256" key="2">
    <source>
        <dbReference type="SAM" id="MobiDB-lite"/>
    </source>
</evidence>
<accession>A0ABT5YMP7</accession>
<reference evidence="4 5" key="1">
    <citation type="submission" date="2023-03" db="EMBL/GenBank/DDBJ databases">
        <title>Fodinicurvata sp. CAU 1616 isolated from sea sendiment.</title>
        <authorList>
            <person name="Kim W."/>
        </authorList>
    </citation>
    <scope>NUCLEOTIDE SEQUENCE [LARGE SCALE GENOMIC DNA]</scope>
    <source>
        <strain evidence="4 5">CAU 1616</strain>
    </source>
</reference>
<dbReference type="Pfam" id="PF04453">
    <property type="entry name" value="LptD"/>
    <property type="match status" value="1"/>
</dbReference>
<dbReference type="InterPro" id="IPR050218">
    <property type="entry name" value="LptD"/>
</dbReference>